<dbReference type="STRING" id="5217.A0A4Q1BPW2"/>
<dbReference type="GO" id="GO:0005846">
    <property type="term" value="C:nuclear cap binding complex"/>
    <property type="evidence" value="ECO:0007669"/>
    <property type="project" value="InterPro"/>
</dbReference>
<dbReference type="Proteomes" id="UP000289152">
    <property type="component" value="Unassembled WGS sequence"/>
</dbReference>
<feature type="domain" description="MIF4G-like type 2" evidence="3">
    <location>
        <begin position="579"/>
        <end position="874"/>
    </location>
</feature>
<evidence type="ECO:0000313" key="4">
    <source>
        <dbReference type="EMBL" id="RXK39949.1"/>
    </source>
</evidence>
<dbReference type="AlphaFoldDB" id="A0A4Q1BPW2"/>
<dbReference type="GO" id="GO:0006406">
    <property type="term" value="P:mRNA export from nucleus"/>
    <property type="evidence" value="ECO:0007669"/>
    <property type="project" value="InterPro"/>
</dbReference>
<dbReference type="PANTHER" id="PTHR12412">
    <property type="entry name" value="CAP BINDING PROTEIN"/>
    <property type="match status" value="1"/>
</dbReference>
<dbReference type="FunFam" id="1.25.40.180:FF:000063">
    <property type="entry name" value="Unplaced genomic scaffold supercont1.20, whole genome shotgun sequence"/>
    <property type="match status" value="1"/>
</dbReference>
<dbReference type="GO" id="GO:0000184">
    <property type="term" value="P:nuclear-transcribed mRNA catabolic process, nonsense-mediated decay"/>
    <property type="evidence" value="ECO:0007669"/>
    <property type="project" value="TreeGrafter"/>
</dbReference>
<evidence type="ECO:0000259" key="2">
    <source>
        <dbReference type="Pfam" id="PF09088"/>
    </source>
</evidence>
<protein>
    <recommendedName>
        <fullName evidence="6">Nuclear cap-binding protein subunit 1</fullName>
    </recommendedName>
</protein>
<keyword evidence="5" id="KW-1185">Reference proteome</keyword>
<dbReference type="OrthoDB" id="10252707at2759"/>
<evidence type="ECO:0000259" key="3">
    <source>
        <dbReference type="Pfam" id="PF09090"/>
    </source>
</evidence>
<feature type="compositionally biased region" description="Gly residues" evidence="1">
    <location>
        <begin position="15"/>
        <end position="26"/>
    </location>
</feature>
<dbReference type="Pfam" id="PF09090">
    <property type="entry name" value="MIF4G_like_2"/>
    <property type="match status" value="1"/>
</dbReference>
<feature type="compositionally biased region" description="Gly residues" evidence="1">
    <location>
        <begin position="38"/>
        <end position="51"/>
    </location>
</feature>
<dbReference type="InterPro" id="IPR027159">
    <property type="entry name" value="CBP80"/>
</dbReference>
<sequence>MSYSNGYGSTSGLPTGHGYGNGYGGGRGRRDDRRGRGRGGYGGGGGGGGAGGRERESVAELGLNRFKRMIIKFGDDEDFSPVDDATRLAAVLKRSWSEACPAVLEGFRIGVTQEPYKHHLYVCLLLQLSRKHQSDPIDEDVKVGEKRKASDDGPDHGREIIQDLTQAFRIWVEGRQWLNMRLTLQFFALLVVTKLISAESILGVCTSLLAVLSELGGGGDRAERVIRAVSEALMRCGHVLYVTNPDSVEHMIGMIENAILNRGGGKVLYDPICPIMPRGQETEPYQDSLGNLLASLHALRSSDPPFVSPQSMPRPWEEMSLPEGMVQSEAVYLEAVSMPPELFDSGDVLEKDGEGLIGSLRLFGDDIVPSPDTADGWILRSLVLDILTIFEINRKECARILLSLPRYLTAGTFKPPATTAAPAEVTSVSTLSCESLIIATIFSAMLTLPSSALPLIYYGSVITELCKVSPNTVAPPVGRAVRRMFAMLGSEGLDIEVTRRLSEWLAIHLSNFGFQWMWKEWISELELPASHPRRAFMRRLAELEVRLAYYDRIVDTLPPQIVSEKGAVLPAEPPEPAWLYEKEEHHLFAEANELLRLLRAKTPSSDVRTYITTLPLAYPDGPSEPMSQSITLMAIETILHLGSRSFSHFLNATERYLDLLRFLSPDPTARRLLLDGIRNYWRWSSQLRLMTVDKYMQYGILEGEDVVDWVFGQETGGSGGEEGDGWTDFDHWELLRMCIGKLVGRVSRDKSRVKNVEREDEAARARKAAERIERGEGVGMDDVEIVDDSAERSKELRDAQTSLDINTTTLEHVLLNTTKHFISTLLPWVFDPSSTSQGLAGVLRLLDSGEEGFWAMRARWGWWREFVRLYSIHLSALVEPVQKAVWDGIPKREEEEESVEVRAEGMVKDVWRFVVTE</sequence>
<organism evidence="4 5">
    <name type="scientific">Tremella mesenterica</name>
    <name type="common">Jelly fungus</name>
    <dbReference type="NCBI Taxonomy" id="5217"/>
    <lineage>
        <taxon>Eukaryota</taxon>
        <taxon>Fungi</taxon>
        <taxon>Dikarya</taxon>
        <taxon>Basidiomycota</taxon>
        <taxon>Agaricomycotina</taxon>
        <taxon>Tremellomycetes</taxon>
        <taxon>Tremellales</taxon>
        <taxon>Tremellaceae</taxon>
        <taxon>Tremella</taxon>
    </lineage>
</organism>
<evidence type="ECO:0000256" key="1">
    <source>
        <dbReference type="SAM" id="MobiDB-lite"/>
    </source>
</evidence>
<dbReference type="InterPro" id="IPR015174">
    <property type="entry name" value="MIF4G-like_typ-2"/>
</dbReference>
<dbReference type="VEuPathDB" id="FungiDB:TREMEDRAFT_43823"/>
<dbReference type="Gene3D" id="1.25.40.180">
    <property type="match status" value="3"/>
</dbReference>
<dbReference type="EMBL" id="SDIL01000024">
    <property type="protein sequence ID" value="RXK39949.1"/>
    <property type="molecule type" value="Genomic_DNA"/>
</dbReference>
<reference evidence="4 5" key="1">
    <citation type="submission" date="2016-06" db="EMBL/GenBank/DDBJ databases">
        <title>Evolution of pathogenesis and genome organization in the Tremellales.</title>
        <authorList>
            <person name="Cuomo C."/>
            <person name="Litvintseva A."/>
            <person name="Heitman J."/>
            <person name="Chen Y."/>
            <person name="Sun S."/>
            <person name="Springer D."/>
            <person name="Dromer F."/>
            <person name="Young S."/>
            <person name="Zeng Q."/>
            <person name="Chapman S."/>
            <person name="Gujja S."/>
            <person name="Saif S."/>
            <person name="Birren B."/>
        </authorList>
    </citation>
    <scope>NUCLEOTIDE SEQUENCE [LARGE SCALE GENOMIC DNA]</scope>
    <source>
        <strain evidence="4 5">ATCC 28783</strain>
    </source>
</reference>
<dbReference type="InParanoid" id="A0A4Q1BPW2"/>
<proteinExistence type="predicted"/>
<feature type="domain" description="MIF4G-like type 1" evidence="2">
    <location>
        <begin position="369"/>
        <end position="558"/>
    </location>
</feature>
<accession>A0A4Q1BPW2</accession>
<dbReference type="PANTHER" id="PTHR12412:SF2">
    <property type="entry name" value="NUCLEAR CAP-BINDING PROTEIN SUBUNIT 1"/>
    <property type="match status" value="1"/>
</dbReference>
<dbReference type="GO" id="GO:0005634">
    <property type="term" value="C:nucleus"/>
    <property type="evidence" value="ECO:0007669"/>
    <property type="project" value="TreeGrafter"/>
</dbReference>
<feature type="region of interest" description="Disordered" evidence="1">
    <location>
        <begin position="137"/>
        <end position="156"/>
    </location>
</feature>
<dbReference type="SUPFAM" id="SSF48371">
    <property type="entry name" value="ARM repeat"/>
    <property type="match status" value="3"/>
</dbReference>
<feature type="region of interest" description="Disordered" evidence="1">
    <location>
        <begin position="1"/>
        <end position="55"/>
    </location>
</feature>
<dbReference type="GO" id="GO:0003729">
    <property type="term" value="F:mRNA binding"/>
    <property type="evidence" value="ECO:0007669"/>
    <property type="project" value="TreeGrafter"/>
</dbReference>
<dbReference type="GO" id="GO:0000339">
    <property type="term" value="F:RNA cap binding"/>
    <property type="evidence" value="ECO:0007669"/>
    <property type="project" value="InterPro"/>
</dbReference>
<evidence type="ECO:0000313" key="5">
    <source>
        <dbReference type="Proteomes" id="UP000289152"/>
    </source>
</evidence>
<dbReference type="Pfam" id="PF09088">
    <property type="entry name" value="MIF4G_like"/>
    <property type="match status" value="1"/>
</dbReference>
<dbReference type="InterPro" id="IPR015172">
    <property type="entry name" value="MIF4G-like_typ-1"/>
</dbReference>
<dbReference type="InterPro" id="IPR016024">
    <property type="entry name" value="ARM-type_fold"/>
</dbReference>
<gene>
    <name evidence="4" type="ORF">M231_02744</name>
</gene>
<evidence type="ECO:0008006" key="6">
    <source>
        <dbReference type="Google" id="ProtNLM"/>
    </source>
</evidence>
<name>A0A4Q1BPW2_TREME</name>
<comment type="caution">
    <text evidence="4">The sequence shown here is derived from an EMBL/GenBank/DDBJ whole genome shotgun (WGS) entry which is preliminary data.</text>
</comment>
<feature type="compositionally biased region" description="Polar residues" evidence="1">
    <location>
        <begin position="1"/>
        <end position="13"/>
    </location>
</feature>